<name>A0A3F2ZQE9_CLOB6</name>
<gene>
    <name evidence="1" type="ordered locus">CLJ_0110</name>
</gene>
<evidence type="ECO:0000313" key="1">
    <source>
        <dbReference type="EMBL" id="ACQ51422.1"/>
    </source>
</evidence>
<geneLocation type="plasmid" evidence="1 2">
    <name>pCLJ</name>
</geneLocation>
<dbReference type="EMBL" id="CP001081">
    <property type="protein sequence ID" value="ACQ51422.1"/>
    <property type="molecule type" value="Genomic_DNA"/>
</dbReference>
<organism evidence="1 2">
    <name type="scientific">Clostridium botulinum (strain 657 / Type Ba4)</name>
    <dbReference type="NCBI Taxonomy" id="515621"/>
    <lineage>
        <taxon>Bacteria</taxon>
        <taxon>Bacillati</taxon>
        <taxon>Bacillota</taxon>
        <taxon>Clostridia</taxon>
        <taxon>Eubacteriales</taxon>
        <taxon>Clostridiaceae</taxon>
        <taxon>Clostridium</taxon>
    </lineage>
</organism>
<accession>A0A3F2ZQE9</accession>
<dbReference type="KEGG" id="cbi:CLJ_0110"/>
<keyword evidence="1" id="KW-0614">Plasmid</keyword>
<reference evidence="1 2" key="1">
    <citation type="journal article" date="2007" name="PLoS ONE">
        <title>Analysis of the neurotoxin complex genes in Clostridium botulinum A1-A4 and B1 strains: BoNT/A3, /Ba4 and /B1 clusters are located within plasmids.</title>
        <authorList>
            <person name="Smith T.J."/>
            <person name="Hill K.K."/>
            <person name="Foley B.T."/>
            <person name="Detter J.C."/>
            <person name="Munk A.C."/>
            <person name="Bruce D.C."/>
            <person name="Doggett N.A."/>
            <person name="Smith L.A."/>
            <person name="Marks J.D."/>
            <person name="Xie G."/>
            <person name="Brettin T.S."/>
        </authorList>
    </citation>
    <scope>NUCLEOTIDE SEQUENCE [LARGE SCALE GENOMIC DNA]</scope>
    <source>
        <strain evidence="2">657 / Type Ba4</strain>
    </source>
</reference>
<reference evidence="2" key="2">
    <citation type="submission" date="2008-05" db="EMBL/GenBank/DDBJ databases">
        <title>Genome sequence of Clostridium botulinum Ba4 strain 657 plasmid pCLJ.</title>
        <authorList>
            <person name="Shrivastava S."/>
            <person name="Brown J.L."/>
            <person name="Bruce D."/>
            <person name="Detter C."/>
            <person name="Munk C."/>
            <person name="Smith L.A."/>
            <person name="Smith T.J."/>
            <person name="Sutton G."/>
            <person name="Brettin T.S."/>
        </authorList>
    </citation>
    <scope>NUCLEOTIDE SEQUENCE [LARGE SCALE GENOMIC DNA]</scope>
    <source>
        <strain evidence="2">657 / Type Ba4</strain>
        <plasmid evidence="2">pCLJ</plasmid>
    </source>
</reference>
<protein>
    <submittedName>
        <fullName evidence="1">Uncharacterized protein</fullName>
    </submittedName>
</protein>
<evidence type="ECO:0000313" key="2">
    <source>
        <dbReference type="Proteomes" id="UP000002333"/>
    </source>
</evidence>
<dbReference type="Proteomes" id="UP000002333">
    <property type="component" value="Plasmid pCLJ"/>
</dbReference>
<dbReference type="RefSeq" id="WP_012720361.1">
    <property type="nucleotide sequence ID" value="NC_012654.1"/>
</dbReference>
<dbReference type="AlphaFoldDB" id="A0A3F2ZQE9"/>
<sequence length="86" mass="10430">MKCRILTYIMNRKRTEEINKNLLKESLIEDEVLYYLDENNIPNKLRKNTKYLLLVIDKLYAECRIWTLKEEIYSSFFQGASFDDIN</sequence>
<proteinExistence type="predicted"/>